<accession>A0A1I2ZR51</accession>
<comment type="caution">
    <text evidence="3">The sequence shown here is derived from an EMBL/GenBank/DDBJ whole genome shotgun (WGS) entry which is preliminary data.</text>
</comment>
<reference evidence="3 5" key="2">
    <citation type="submission" date="2019-03" db="EMBL/GenBank/DDBJ databases">
        <title>Genomics of glacier-inhabiting Cryobacterium strains.</title>
        <authorList>
            <person name="Liu Q."/>
            <person name="Xin Y.-H."/>
        </authorList>
    </citation>
    <scope>NUCLEOTIDE SEQUENCE [LARGE SCALE GENOMIC DNA]</scope>
    <source>
        <strain evidence="3 5">Hh34</strain>
    </source>
</reference>
<feature type="transmembrane region" description="Helical" evidence="1">
    <location>
        <begin position="47"/>
        <end position="64"/>
    </location>
</feature>
<dbReference type="EMBL" id="SOFE01000001">
    <property type="protein sequence ID" value="TFB89649.1"/>
    <property type="molecule type" value="Genomic_DNA"/>
</dbReference>
<evidence type="ECO:0000256" key="1">
    <source>
        <dbReference type="SAM" id="Phobius"/>
    </source>
</evidence>
<feature type="transmembrane region" description="Helical" evidence="1">
    <location>
        <begin position="6"/>
        <end position="26"/>
    </location>
</feature>
<dbReference type="RefSeq" id="WP_092448942.1">
    <property type="nucleotide sequence ID" value="NZ_BKAC01000002.1"/>
</dbReference>
<proteinExistence type="predicted"/>
<evidence type="ECO:0000313" key="5">
    <source>
        <dbReference type="Proteomes" id="UP000297963"/>
    </source>
</evidence>
<feature type="transmembrane region" description="Helical" evidence="1">
    <location>
        <begin position="70"/>
        <end position="91"/>
    </location>
</feature>
<keyword evidence="4" id="KW-1185">Reference proteome</keyword>
<organism evidence="3 5">
    <name type="scientific">Cryobacterium levicorallinum</name>
    <dbReference type="NCBI Taxonomy" id="995038"/>
    <lineage>
        <taxon>Bacteria</taxon>
        <taxon>Bacillati</taxon>
        <taxon>Actinomycetota</taxon>
        <taxon>Actinomycetes</taxon>
        <taxon>Micrococcales</taxon>
        <taxon>Microbacteriaceae</taxon>
        <taxon>Cryobacterium</taxon>
    </lineage>
</organism>
<evidence type="ECO:0000313" key="3">
    <source>
        <dbReference type="EMBL" id="TFB89649.1"/>
    </source>
</evidence>
<dbReference type="Proteomes" id="UP000297963">
    <property type="component" value="Unassembled WGS sequence"/>
</dbReference>
<dbReference type="EMBL" id="FOPW01000004">
    <property type="protein sequence ID" value="SFH40095.1"/>
    <property type="molecule type" value="Genomic_DNA"/>
</dbReference>
<keyword evidence="1" id="KW-1133">Transmembrane helix</keyword>
<name>A0A1I2ZR51_9MICO</name>
<dbReference type="STRING" id="995038.SAMN05216274_104249"/>
<keyword evidence="1" id="KW-0812">Transmembrane</keyword>
<evidence type="ECO:0000313" key="2">
    <source>
        <dbReference type="EMBL" id="SFH40095.1"/>
    </source>
</evidence>
<dbReference type="Proteomes" id="UP000199681">
    <property type="component" value="Unassembled WGS sequence"/>
</dbReference>
<keyword evidence="1" id="KW-0472">Membrane</keyword>
<dbReference type="AlphaFoldDB" id="A0A1I2ZR51"/>
<gene>
    <name evidence="3" type="ORF">E3O11_01215</name>
    <name evidence="2" type="ORF">SAMN05216274_104249</name>
</gene>
<reference evidence="2 4" key="1">
    <citation type="submission" date="2016-10" db="EMBL/GenBank/DDBJ databases">
        <authorList>
            <person name="Varghese N."/>
            <person name="Submissions S."/>
        </authorList>
    </citation>
    <scope>NUCLEOTIDE SEQUENCE [LARGE SCALE GENOMIC DNA]</scope>
    <source>
        <strain evidence="2 4">GMCC 1.11211</strain>
    </source>
</reference>
<protein>
    <submittedName>
        <fullName evidence="3">Uncharacterized protein</fullName>
    </submittedName>
</protein>
<sequence length="101" mass="10671">MAVIFGTILVLAGFACAVYGVLLVAWANPTTPLPMFTSAPSRPRASVLLNVGAVALVIWGANLMTPEIGAWAFVLLTIAVLGPFIVIRAWHNGRVARGSQR</sequence>
<evidence type="ECO:0000313" key="4">
    <source>
        <dbReference type="Proteomes" id="UP000199681"/>
    </source>
</evidence>